<dbReference type="AlphaFoldDB" id="A0A401GCC9"/>
<evidence type="ECO:0000313" key="2">
    <source>
        <dbReference type="EMBL" id="GBE79805.1"/>
    </source>
</evidence>
<proteinExistence type="predicted"/>
<evidence type="ECO:0000256" key="1">
    <source>
        <dbReference type="SAM" id="MobiDB-lite"/>
    </source>
</evidence>
<name>A0A401GCC9_9APHY</name>
<accession>A0A401GCC9</accession>
<keyword evidence="3" id="KW-1185">Reference proteome</keyword>
<comment type="caution">
    <text evidence="2">The sequence shown here is derived from an EMBL/GenBank/DDBJ whole genome shotgun (WGS) entry which is preliminary data.</text>
</comment>
<dbReference type="GeneID" id="38776722"/>
<dbReference type="InParanoid" id="A0A401GCC9"/>
<dbReference type="EMBL" id="BFAD01000002">
    <property type="protein sequence ID" value="GBE79805.1"/>
    <property type="molecule type" value="Genomic_DNA"/>
</dbReference>
<reference evidence="2 3" key="1">
    <citation type="journal article" date="2018" name="Sci. Rep.">
        <title>Genome sequence of the cauliflower mushroom Sparassis crispa (Hanabiratake) and its association with beneficial usage.</title>
        <authorList>
            <person name="Kiyama R."/>
            <person name="Furutani Y."/>
            <person name="Kawaguchi K."/>
            <person name="Nakanishi T."/>
        </authorList>
    </citation>
    <scope>NUCLEOTIDE SEQUENCE [LARGE SCALE GENOMIC DNA]</scope>
</reference>
<protein>
    <submittedName>
        <fullName evidence="2">Uncharacterized protein</fullName>
    </submittedName>
</protein>
<organism evidence="2 3">
    <name type="scientific">Sparassis crispa</name>
    <dbReference type="NCBI Taxonomy" id="139825"/>
    <lineage>
        <taxon>Eukaryota</taxon>
        <taxon>Fungi</taxon>
        <taxon>Dikarya</taxon>
        <taxon>Basidiomycota</taxon>
        <taxon>Agaricomycotina</taxon>
        <taxon>Agaricomycetes</taxon>
        <taxon>Polyporales</taxon>
        <taxon>Sparassidaceae</taxon>
        <taxon>Sparassis</taxon>
    </lineage>
</organism>
<dbReference type="Proteomes" id="UP000287166">
    <property type="component" value="Unassembled WGS sequence"/>
</dbReference>
<gene>
    <name evidence="2" type="ORF">SCP_0210060</name>
</gene>
<evidence type="ECO:0000313" key="3">
    <source>
        <dbReference type="Proteomes" id="UP000287166"/>
    </source>
</evidence>
<dbReference type="RefSeq" id="XP_027610718.1">
    <property type="nucleotide sequence ID" value="XM_027754917.1"/>
</dbReference>
<sequence>MIRSPGYDRGGDDEVGSFRSPVPRKKTHLKRGKFVLTDCMNVYLTLCCVAIQGSSSPSCRRPAHRHFPRRTDAEIAYIASPLSSISAKGYNQTWGPPQFNETVQL</sequence>
<feature type="region of interest" description="Disordered" evidence="1">
    <location>
        <begin position="1"/>
        <end position="26"/>
    </location>
</feature>